<proteinExistence type="predicted"/>
<dbReference type="EMBL" id="GBRH01234718">
    <property type="protein sequence ID" value="JAD63177.1"/>
    <property type="molecule type" value="Transcribed_RNA"/>
</dbReference>
<dbReference type="AlphaFoldDB" id="A0A0A9BV94"/>
<accession>A0A0A9BV94</accession>
<sequence>MGTRAVLSSFVALIIYSSQGALSVRVTR</sequence>
<reference evidence="1" key="2">
    <citation type="journal article" date="2015" name="Data Brief">
        <title>Shoot transcriptome of the giant reed, Arundo donax.</title>
        <authorList>
            <person name="Barrero R.A."/>
            <person name="Guerrero F.D."/>
            <person name="Moolhuijzen P."/>
            <person name="Goolsby J.A."/>
            <person name="Tidwell J."/>
            <person name="Bellgard S.E."/>
            <person name="Bellgard M.I."/>
        </authorList>
    </citation>
    <scope>NUCLEOTIDE SEQUENCE</scope>
    <source>
        <tissue evidence="1">Shoot tissue taken approximately 20 cm above the soil surface</tissue>
    </source>
</reference>
<reference evidence="1" key="1">
    <citation type="submission" date="2014-09" db="EMBL/GenBank/DDBJ databases">
        <authorList>
            <person name="Magalhaes I.L.F."/>
            <person name="Oliveira U."/>
            <person name="Santos F.R."/>
            <person name="Vidigal T.H.D.A."/>
            <person name="Brescovit A.D."/>
            <person name="Santos A.J."/>
        </authorList>
    </citation>
    <scope>NUCLEOTIDE SEQUENCE</scope>
    <source>
        <tissue evidence="1">Shoot tissue taken approximately 20 cm above the soil surface</tissue>
    </source>
</reference>
<organism evidence="1">
    <name type="scientific">Arundo donax</name>
    <name type="common">Giant reed</name>
    <name type="synonym">Donax arundinaceus</name>
    <dbReference type="NCBI Taxonomy" id="35708"/>
    <lineage>
        <taxon>Eukaryota</taxon>
        <taxon>Viridiplantae</taxon>
        <taxon>Streptophyta</taxon>
        <taxon>Embryophyta</taxon>
        <taxon>Tracheophyta</taxon>
        <taxon>Spermatophyta</taxon>
        <taxon>Magnoliopsida</taxon>
        <taxon>Liliopsida</taxon>
        <taxon>Poales</taxon>
        <taxon>Poaceae</taxon>
        <taxon>PACMAD clade</taxon>
        <taxon>Arundinoideae</taxon>
        <taxon>Arundineae</taxon>
        <taxon>Arundo</taxon>
    </lineage>
</organism>
<evidence type="ECO:0000313" key="1">
    <source>
        <dbReference type="EMBL" id="JAD63177.1"/>
    </source>
</evidence>
<protein>
    <submittedName>
        <fullName evidence="1">Uncharacterized protein</fullName>
    </submittedName>
</protein>
<name>A0A0A9BV94_ARUDO</name>